<dbReference type="InterPro" id="IPR053074">
    <property type="entry name" value="NPC_Nucleoporin"/>
</dbReference>
<feature type="compositionally biased region" description="Low complexity" evidence="8">
    <location>
        <begin position="77"/>
        <end position="105"/>
    </location>
</feature>
<dbReference type="PANTHER" id="PTHR38697">
    <property type="entry name" value="NUCLEAR PORE COMPLEX PROTEIN SIMILAR TO S. CEREVISIAE NUP2 (EUROFUNG)"/>
    <property type="match status" value="1"/>
</dbReference>
<keyword evidence="7" id="KW-0539">Nucleus</keyword>
<dbReference type="GO" id="GO:0051028">
    <property type="term" value="P:mRNA transport"/>
    <property type="evidence" value="ECO:0007669"/>
    <property type="project" value="UniProtKB-KW"/>
</dbReference>
<evidence type="ECO:0000256" key="7">
    <source>
        <dbReference type="ARBA" id="ARBA00023242"/>
    </source>
</evidence>
<keyword evidence="5" id="KW-0811">Translocation</keyword>
<dbReference type="Gene3D" id="2.30.29.30">
    <property type="entry name" value="Pleckstrin-homology domain (PH domain)/Phosphotyrosine-binding domain (PTB)"/>
    <property type="match status" value="1"/>
</dbReference>
<evidence type="ECO:0000256" key="4">
    <source>
        <dbReference type="ARBA" id="ARBA00022927"/>
    </source>
</evidence>
<dbReference type="InterPro" id="IPR000156">
    <property type="entry name" value="Ran_bind_dom"/>
</dbReference>
<feature type="compositionally biased region" description="Low complexity" evidence="8">
    <location>
        <begin position="454"/>
        <end position="465"/>
    </location>
</feature>
<dbReference type="Pfam" id="PF00638">
    <property type="entry name" value="Ran_BP1"/>
    <property type="match status" value="1"/>
</dbReference>
<dbReference type="SUPFAM" id="SSF50729">
    <property type="entry name" value="PH domain-like"/>
    <property type="match status" value="1"/>
</dbReference>
<feature type="compositionally biased region" description="Polar residues" evidence="8">
    <location>
        <begin position="488"/>
        <end position="499"/>
    </location>
</feature>
<evidence type="ECO:0000256" key="2">
    <source>
        <dbReference type="ARBA" id="ARBA00022448"/>
    </source>
</evidence>
<dbReference type="Proteomes" id="UP000190831">
    <property type="component" value="Chromosome B"/>
</dbReference>
<name>A0A1G4M883_LACFM</name>
<feature type="compositionally biased region" description="Polar residues" evidence="8">
    <location>
        <begin position="382"/>
        <end position="392"/>
    </location>
</feature>
<keyword evidence="6" id="KW-0906">Nuclear pore complex</keyword>
<dbReference type="GO" id="GO:0005643">
    <property type="term" value="C:nuclear pore"/>
    <property type="evidence" value="ECO:0007669"/>
    <property type="project" value="UniProtKB-SubCell"/>
</dbReference>
<dbReference type="PANTHER" id="PTHR38697:SF1">
    <property type="entry name" value="NUCLEAR PORE COMPLEX PROTEIN SIMILAR TO S. CEREVISIAE NUP2 (EUROFUNG)"/>
    <property type="match status" value="1"/>
</dbReference>
<keyword evidence="2" id="KW-0813">Transport</keyword>
<feature type="compositionally biased region" description="Basic and acidic residues" evidence="8">
    <location>
        <begin position="571"/>
        <end position="593"/>
    </location>
</feature>
<feature type="compositionally biased region" description="Polar residues" evidence="8">
    <location>
        <begin position="236"/>
        <end position="253"/>
    </location>
</feature>
<feature type="compositionally biased region" description="Polar residues" evidence="8">
    <location>
        <begin position="324"/>
        <end position="334"/>
    </location>
</feature>
<evidence type="ECO:0000256" key="8">
    <source>
        <dbReference type="SAM" id="MobiDB-lite"/>
    </source>
</evidence>
<gene>
    <name evidence="10" type="ORF">LAFE_0B08504G</name>
</gene>
<proteinExistence type="predicted"/>
<feature type="compositionally biased region" description="Polar residues" evidence="8">
    <location>
        <begin position="354"/>
        <end position="370"/>
    </location>
</feature>
<keyword evidence="3" id="KW-0509">mRNA transport</keyword>
<feature type="region of interest" description="Disordered" evidence="8">
    <location>
        <begin position="1"/>
        <end position="59"/>
    </location>
</feature>
<organism evidence="10 11">
    <name type="scientific">Lachancea fermentati</name>
    <name type="common">Zygosaccharomyces fermentati</name>
    <dbReference type="NCBI Taxonomy" id="4955"/>
    <lineage>
        <taxon>Eukaryota</taxon>
        <taxon>Fungi</taxon>
        <taxon>Dikarya</taxon>
        <taxon>Ascomycota</taxon>
        <taxon>Saccharomycotina</taxon>
        <taxon>Saccharomycetes</taxon>
        <taxon>Saccharomycetales</taxon>
        <taxon>Saccharomycetaceae</taxon>
        <taxon>Lachancea</taxon>
    </lineage>
</organism>
<keyword evidence="11" id="KW-1185">Reference proteome</keyword>
<feature type="region of interest" description="Disordered" evidence="8">
    <location>
        <begin position="72"/>
        <end position="109"/>
    </location>
</feature>
<sequence>MAKRLADSQITRETFREDSDGEDVDATGSGPKRASDDVMRKRKIAQPRKRKALGDSGNGESALAQGFSFSALNNGKPAAAQPAFSFSAQQQPAATPVAQPASQPVSNDSAAKCKALNLQFREKVIKCVSSDPFVDLSSVVDKYKSFRASIQPGDQNGTMEKKPVADAPIQPGEAKKDAASDSESDSDSSVKVQGPTFTLRSKPTTKNPVFSFGPKKKRQADSSDSESDVEIKGPQFTISGNVSVSSGPFSLSKVNDKTAPVETASTSAPADTTEKPKLNFGSTATDGKNSTFTFGAPKPENSGPANSSDAKIPTTPAFTFGAAKSSNPTEGSASATTKPTGTGFTFGAPKADSGKQNAPSFSFGSKTAENSAEENKAPSFSFGKSQNSTAMFGSSSTEGQQESSSKPAFSFGASAPQNTGLEKKDASAKPVFSFGTTTPQSVEGEKKAPSFAFGSTTQNSSSTGNDKPNPKAPVEEATSAESKPVFSFSANTAKPSSAPFTFGAPAEKKDSAKPTFTFGTSNAPSAPSFSFGKPAETNDSKSGGFKFSLPFASAASTSEESKTNGNVATGESKEESSKQEDKEETKDETKDDSQPMGMTNGEENETVLFSKRAKLMIINPDTKAYDSRGVGELKLLQNKDDLTKIRILCRSDGMGHILLNTSVVKSFQYVPADPEKENFVKCPVINSEGKLETYIIRVKQKADGRQLCKAIADAQNTI</sequence>
<dbReference type="InterPro" id="IPR011993">
    <property type="entry name" value="PH-like_dom_sf"/>
</dbReference>
<evidence type="ECO:0000313" key="10">
    <source>
        <dbReference type="EMBL" id="SCW00057.1"/>
    </source>
</evidence>
<reference evidence="11" key="1">
    <citation type="submission" date="2016-03" db="EMBL/GenBank/DDBJ databases">
        <authorList>
            <person name="Devillers H."/>
        </authorList>
    </citation>
    <scope>NUCLEOTIDE SEQUENCE [LARGE SCALE GENOMIC DNA]</scope>
</reference>
<dbReference type="InterPro" id="IPR015007">
    <property type="entry name" value="NUP2/50/61"/>
</dbReference>
<dbReference type="FunFam" id="2.30.29.30:FF:000623">
    <property type="entry name" value="Nucleoporin nup61"/>
    <property type="match status" value="1"/>
</dbReference>
<evidence type="ECO:0000256" key="6">
    <source>
        <dbReference type="ARBA" id="ARBA00023132"/>
    </source>
</evidence>
<evidence type="ECO:0000256" key="5">
    <source>
        <dbReference type="ARBA" id="ARBA00023010"/>
    </source>
</evidence>
<evidence type="ECO:0000256" key="3">
    <source>
        <dbReference type="ARBA" id="ARBA00022816"/>
    </source>
</evidence>
<protein>
    <submittedName>
        <fullName evidence="10">LAFE_0B08504g1_1</fullName>
    </submittedName>
</protein>
<dbReference type="PROSITE" id="PS50196">
    <property type="entry name" value="RANBD1"/>
    <property type="match status" value="1"/>
</dbReference>
<feature type="compositionally biased region" description="Polar residues" evidence="8">
    <location>
        <begin position="280"/>
        <end position="293"/>
    </location>
</feature>
<feature type="compositionally biased region" description="Polar residues" evidence="8">
    <location>
        <begin position="517"/>
        <end position="528"/>
    </location>
</feature>
<feature type="region of interest" description="Disordered" evidence="8">
    <location>
        <begin position="149"/>
        <end position="604"/>
    </location>
</feature>
<evidence type="ECO:0000259" key="9">
    <source>
        <dbReference type="PROSITE" id="PS50196"/>
    </source>
</evidence>
<dbReference type="OMA" id="SDGMGHI"/>
<evidence type="ECO:0000256" key="1">
    <source>
        <dbReference type="ARBA" id="ARBA00004567"/>
    </source>
</evidence>
<feature type="compositionally biased region" description="Basic residues" evidence="8">
    <location>
        <begin position="40"/>
        <end position="51"/>
    </location>
</feature>
<feature type="compositionally biased region" description="Polar residues" evidence="8">
    <location>
        <begin position="195"/>
        <end position="208"/>
    </location>
</feature>
<evidence type="ECO:0000313" key="11">
    <source>
        <dbReference type="Proteomes" id="UP000190831"/>
    </source>
</evidence>
<dbReference type="GO" id="GO:0015031">
    <property type="term" value="P:protein transport"/>
    <property type="evidence" value="ECO:0007669"/>
    <property type="project" value="UniProtKB-KW"/>
</dbReference>
<dbReference type="Pfam" id="PF08911">
    <property type="entry name" value="NUP50"/>
    <property type="match status" value="1"/>
</dbReference>
<dbReference type="SMART" id="SM00160">
    <property type="entry name" value="RanBD"/>
    <property type="match status" value="1"/>
</dbReference>
<feature type="compositionally biased region" description="Low complexity" evidence="8">
    <location>
        <begin position="393"/>
        <end position="405"/>
    </location>
</feature>
<dbReference type="OrthoDB" id="185618at2759"/>
<feature type="domain" description="RanBD1" evidence="9">
    <location>
        <begin position="598"/>
        <end position="718"/>
    </location>
</feature>
<comment type="subcellular location">
    <subcellularLocation>
        <location evidence="1">Nucleus</location>
        <location evidence="1">Nuclear pore complex</location>
    </subcellularLocation>
</comment>
<feature type="compositionally biased region" description="Low complexity" evidence="8">
    <location>
        <begin position="335"/>
        <end position="351"/>
    </location>
</feature>
<dbReference type="AlphaFoldDB" id="A0A1G4M883"/>
<accession>A0A1G4M883</accession>
<keyword evidence="4" id="KW-0653">Protein transport</keyword>
<dbReference type="EMBL" id="LT598489">
    <property type="protein sequence ID" value="SCW00057.1"/>
    <property type="molecule type" value="Genomic_DNA"/>
</dbReference>
<dbReference type="STRING" id="4955.A0A1G4M883"/>